<evidence type="ECO:0000313" key="2">
    <source>
        <dbReference type="EMBL" id="KOO26898.1"/>
    </source>
</evidence>
<organism evidence="2 3">
    <name type="scientific">Chrysochromulina tobinii</name>
    <dbReference type="NCBI Taxonomy" id="1460289"/>
    <lineage>
        <taxon>Eukaryota</taxon>
        <taxon>Haptista</taxon>
        <taxon>Haptophyta</taxon>
        <taxon>Prymnesiophyceae</taxon>
        <taxon>Prymnesiales</taxon>
        <taxon>Chrysochromulinaceae</taxon>
        <taxon>Chrysochromulina</taxon>
    </lineage>
</organism>
<keyword evidence="3" id="KW-1185">Reference proteome</keyword>
<feature type="region of interest" description="Disordered" evidence="1">
    <location>
        <begin position="191"/>
        <end position="224"/>
    </location>
</feature>
<reference evidence="3" key="1">
    <citation type="journal article" date="2015" name="PLoS Genet.">
        <title>Genome Sequence and Transcriptome Analyses of Chrysochromulina tobin: Metabolic Tools for Enhanced Algal Fitness in the Prominent Order Prymnesiales (Haptophyceae).</title>
        <authorList>
            <person name="Hovde B.T."/>
            <person name="Deodato C.R."/>
            <person name="Hunsperger H.M."/>
            <person name="Ryken S.A."/>
            <person name="Yost W."/>
            <person name="Jha R.K."/>
            <person name="Patterson J."/>
            <person name="Monnat R.J. Jr."/>
            <person name="Barlow S.B."/>
            <person name="Starkenburg S.R."/>
            <person name="Cattolico R.A."/>
        </authorList>
    </citation>
    <scope>NUCLEOTIDE SEQUENCE</scope>
    <source>
        <strain evidence="3">CCMP291</strain>
    </source>
</reference>
<dbReference type="SUPFAM" id="SSF55961">
    <property type="entry name" value="Bet v1-like"/>
    <property type="match status" value="1"/>
</dbReference>
<name>A0A0M0JKW0_9EUKA</name>
<sequence length="246" mass="26617">MQHKLQLTIPKSADASDGAITSRQYISDGDGFTLIFTLPFKCEDVYRELISEKQLGVDHTNIKIKVTRLAGDAPAAASGASPLSVGCEREVTFPDGVIVSQLIELTEPSKIRWRQLSSNRETNMLGKVGGALPEVTIALDSLGDGTSVRMTYDFYQIVNKRDGSVLDGPQMSRLLATATQGWSADMRRRGYQPLNEGTEGSTSTPRSSQPGSSVLRAAGQMKSDLDEEAAMKAAMMERARAAMAKQ</sequence>
<evidence type="ECO:0000256" key="1">
    <source>
        <dbReference type="SAM" id="MobiDB-lite"/>
    </source>
</evidence>
<feature type="compositionally biased region" description="Polar residues" evidence="1">
    <location>
        <begin position="198"/>
        <end position="212"/>
    </location>
</feature>
<dbReference type="EMBL" id="JWZX01002787">
    <property type="protein sequence ID" value="KOO26898.1"/>
    <property type="molecule type" value="Genomic_DNA"/>
</dbReference>
<protein>
    <submittedName>
        <fullName evidence="2">Uncharacterized protein</fullName>
    </submittedName>
</protein>
<evidence type="ECO:0000313" key="3">
    <source>
        <dbReference type="Proteomes" id="UP000037460"/>
    </source>
</evidence>
<dbReference type="AlphaFoldDB" id="A0A0M0JKW0"/>
<gene>
    <name evidence="2" type="ORF">Ctob_009010</name>
</gene>
<proteinExistence type="predicted"/>
<comment type="caution">
    <text evidence="2">The sequence shown here is derived from an EMBL/GenBank/DDBJ whole genome shotgun (WGS) entry which is preliminary data.</text>
</comment>
<dbReference type="Proteomes" id="UP000037460">
    <property type="component" value="Unassembled WGS sequence"/>
</dbReference>
<accession>A0A0M0JKW0</accession>